<evidence type="ECO:0000256" key="3">
    <source>
        <dbReference type="ARBA" id="ARBA00005708"/>
    </source>
</evidence>
<proteinExistence type="inferred from homology"/>
<dbReference type="NCBIfam" id="TIGR00526">
    <property type="entry name" value="folB_dom"/>
    <property type="match status" value="1"/>
</dbReference>
<dbReference type="EMBL" id="CAFBNS010000040">
    <property type="protein sequence ID" value="CAB4957892.1"/>
    <property type="molecule type" value="Genomic_DNA"/>
</dbReference>
<protein>
    <recommendedName>
        <fullName evidence="4">dihydroneopterin aldolase</fullName>
        <ecNumber evidence="4">4.1.2.25</ecNumber>
    </recommendedName>
    <alternativeName>
        <fullName evidence="7">7,8-dihydroneopterin aldolase</fullName>
    </alternativeName>
</protein>
<dbReference type="EC" id="4.1.2.25" evidence="4"/>
<dbReference type="Gene3D" id="3.30.1130.10">
    <property type="match status" value="1"/>
</dbReference>
<dbReference type="EMBL" id="CAEZSC010000007">
    <property type="protein sequence ID" value="CAB4530679.1"/>
    <property type="molecule type" value="Genomic_DNA"/>
</dbReference>
<accession>A0A6J6RHJ4</accession>
<dbReference type="GO" id="GO:0046656">
    <property type="term" value="P:folic acid biosynthetic process"/>
    <property type="evidence" value="ECO:0007669"/>
    <property type="project" value="UniProtKB-KW"/>
</dbReference>
<dbReference type="Pfam" id="PF02152">
    <property type="entry name" value="FolB"/>
    <property type="match status" value="1"/>
</dbReference>
<comment type="catalytic activity">
    <reaction evidence="1">
        <text>7,8-dihydroneopterin = 6-hydroxymethyl-7,8-dihydropterin + glycolaldehyde</text>
        <dbReference type="Rhea" id="RHEA:10540"/>
        <dbReference type="ChEBI" id="CHEBI:17001"/>
        <dbReference type="ChEBI" id="CHEBI:17071"/>
        <dbReference type="ChEBI" id="CHEBI:44841"/>
        <dbReference type="EC" id="4.1.2.25"/>
    </reaction>
</comment>
<evidence type="ECO:0000313" key="9">
    <source>
        <dbReference type="EMBL" id="CAB4530679.1"/>
    </source>
</evidence>
<dbReference type="InterPro" id="IPR006157">
    <property type="entry name" value="FolB_dom"/>
</dbReference>
<dbReference type="SUPFAM" id="SSF55620">
    <property type="entry name" value="Tetrahydrobiopterin biosynthesis enzymes-like"/>
    <property type="match status" value="1"/>
</dbReference>
<evidence type="ECO:0000256" key="2">
    <source>
        <dbReference type="ARBA" id="ARBA00005013"/>
    </source>
</evidence>
<comment type="pathway">
    <text evidence="2">Cofactor biosynthesis; tetrahydrofolate biosynthesis; 2-amino-4-hydroxy-6-hydroxymethyl-7,8-dihydropteridine diphosphate from 7,8-dihydroneopterin triphosphate: step 3/4.</text>
</comment>
<organism evidence="10">
    <name type="scientific">freshwater metagenome</name>
    <dbReference type="NCBI Taxonomy" id="449393"/>
    <lineage>
        <taxon>unclassified sequences</taxon>
        <taxon>metagenomes</taxon>
        <taxon>ecological metagenomes</taxon>
    </lineage>
</organism>
<comment type="similarity">
    <text evidence="3">Belongs to the DHNA family.</text>
</comment>
<keyword evidence="5" id="KW-0289">Folate biosynthesis</keyword>
<evidence type="ECO:0000259" key="8">
    <source>
        <dbReference type="SMART" id="SM00905"/>
    </source>
</evidence>
<evidence type="ECO:0000256" key="7">
    <source>
        <dbReference type="ARBA" id="ARBA00032903"/>
    </source>
</evidence>
<dbReference type="InterPro" id="IPR006156">
    <property type="entry name" value="Dihydroneopterin_aldolase"/>
</dbReference>
<dbReference type="PANTHER" id="PTHR42844:SF1">
    <property type="entry name" value="DIHYDRONEOPTERIN ALDOLASE 1-RELATED"/>
    <property type="match status" value="1"/>
</dbReference>
<dbReference type="PANTHER" id="PTHR42844">
    <property type="entry name" value="DIHYDRONEOPTERIN ALDOLASE 1-RELATED"/>
    <property type="match status" value="1"/>
</dbReference>
<evidence type="ECO:0000313" key="11">
    <source>
        <dbReference type="EMBL" id="CAB4957892.1"/>
    </source>
</evidence>
<evidence type="ECO:0000256" key="5">
    <source>
        <dbReference type="ARBA" id="ARBA00022909"/>
    </source>
</evidence>
<feature type="domain" description="Dihydroneopterin aldolase/epimerase" evidence="8">
    <location>
        <begin position="5"/>
        <end position="118"/>
    </location>
</feature>
<dbReference type="GO" id="GO:0005737">
    <property type="term" value="C:cytoplasm"/>
    <property type="evidence" value="ECO:0007669"/>
    <property type="project" value="TreeGrafter"/>
</dbReference>
<evidence type="ECO:0000256" key="6">
    <source>
        <dbReference type="ARBA" id="ARBA00023239"/>
    </source>
</evidence>
<dbReference type="CDD" id="cd00534">
    <property type="entry name" value="DHNA_DHNTPE"/>
    <property type="match status" value="1"/>
</dbReference>
<dbReference type="GO" id="GO:0004150">
    <property type="term" value="F:dihydroneopterin aldolase activity"/>
    <property type="evidence" value="ECO:0007669"/>
    <property type="project" value="UniProtKB-EC"/>
</dbReference>
<dbReference type="NCBIfam" id="TIGR00525">
    <property type="entry name" value="folB"/>
    <property type="match status" value="1"/>
</dbReference>
<dbReference type="InterPro" id="IPR043133">
    <property type="entry name" value="GTP-CH-I_C/QueF"/>
</dbReference>
<evidence type="ECO:0000313" key="10">
    <source>
        <dbReference type="EMBL" id="CAB4720415.1"/>
    </source>
</evidence>
<reference evidence="10" key="1">
    <citation type="submission" date="2020-05" db="EMBL/GenBank/DDBJ databases">
        <authorList>
            <person name="Chiriac C."/>
            <person name="Salcher M."/>
            <person name="Ghai R."/>
            <person name="Kavagutti S V."/>
        </authorList>
    </citation>
    <scope>NUCLEOTIDE SEQUENCE</scope>
</reference>
<dbReference type="SMART" id="SM00905">
    <property type="entry name" value="FolB"/>
    <property type="match status" value="1"/>
</dbReference>
<dbReference type="EMBL" id="CAEZYL010000020">
    <property type="protein sequence ID" value="CAB4720415.1"/>
    <property type="molecule type" value="Genomic_DNA"/>
</dbReference>
<sequence length="120" mass="12974">MSEAIKIVGISATGYHGVFPEERREGQPFICDVSLYFDLSPAGATDDLSMTVDYSAVAKLVEAEIIGEPVDLIERLATLIAEKILSSFLLVDCVEVTIHKPLAPVGVKVSDIAVTIERVR</sequence>
<evidence type="ECO:0000256" key="4">
    <source>
        <dbReference type="ARBA" id="ARBA00013043"/>
    </source>
</evidence>
<gene>
    <name evidence="9" type="ORF">UFOPK1380_00244</name>
    <name evidence="10" type="ORF">UFOPK2689_00502</name>
    <name evidence="11" type="ORF">UFOPK3874_00345</name>
</gene>
<dbReference type="AlphaFoldDB" id="A0A6J6RHJ4"/>
<name>A0A6J6RHJ4_9ZZZZ</name>
<keyword evidence="6" id="KW-0456">Lyase</keyword>
<evidence type="ECO:0000256" key="1">
    <source>
        <dbReference type="ARBA" id="ARBA00001353"/>
    </source>
</evidence>